<evidence type="ECO:0000259" key="1">
    <source>
        <dbReference type="Pfam" id="PF04069"/>
    </source>
</evidence>
<dbReference type="Pfam" id="PF04069">
    <property type="entry name" value="OpuAC"/>
    <property type="match status" value="1"/>
</dbReference>
<sequence>MSGAVARGKGRTVTWLVVALLLVTVAAACGTSPAPPPSGAVRADVVGPPQITANSATAALPAGTPGAGKPAVVIGTKDFSEQFLLGDLYTLALRAKGFTVNLDQNVGDTEIIDSAFAANQISMYPEYLGEIASGLAKAPAGASALETYQQAAQFEQSQRSATLLLQTPYQNTDVLVVRRDLADRYGLRSVPDLAKIGPGGEGVRVAAQPPFRTRQNGLVGMAQVYGLNNVQFLAVGPDETYGALEAGQAQVADGFSTDAQLTSGDFVELDDPQNIFGFQYVAPVVKQATLAAEGPAFAETCNWVSAQLTVSEIRAMNQQIQLGGADEATVAAQFLARHGLR</sequence>
<dbReference type="EMBL" id="JAJNDB010000004">
    <property type="protein sequence ID" value="MCD2195411.1"/>
    <property type="molecule type" value="Genomic_DNA"/>
</dbReference>
<dbReference type="Gene3D" id="3.40.190.120">
    <property type="entry name" value="Osmoprotection protein (prox), domain 2"/>
    <property type="match status" value="1"/>
</dbReference>
<gene>
    <name evidence="2" type="ORF">LQ327_18740</name>
</gene>
<dbReference type="Proteomes" id="UP001199469">
    <property type="component" value="Unassembled WGS sequence"/>
</dbReference>
<reference evidence="2 3" key="1">
    <citation type="submission" date="2021-11" db="EMBL/GenBank/DDBJ databases">
        <title>Draft genome sequence of Actinomycetospora sp. SF1 isolated from the rhizosphere soil.</title>
        <authorList>
            <person name="Duangmal K."/>
            <person name="Chantavorakit T."/>
        </authorList>
    </citation>
    <scope>NUCLEOTIDE SEQUENCE [LARGE SCALE GENOMIC DNA]</scope>
    <source>
        <strain evidence="2 3">TBRC 5722</strain>
    </source>
</reference>
<dbReference type="SUPFAM" id="SSF53850">
    <property type="entry name" value="Periplasmic binding protein-like II"/>
    <property type="match status" value="1"/>
</dbReference>
<dbReference type="Gene3D" id="3.40.190.10">
    <property type="entry name" value="Periplasmic binding protein-like II"/>
    <property type="match status" value="1"/>
</dbReference>
<dbReference type="InterPro" id="IPR007210">
    <property type="entry name" value="ABC_Gly_betaine_transp_sub-bd"/>
</dbReference>
<protein>
    <recommendedName>
        <fullName evidence="1">ABC-type glycine betaine transport system substrate-binding domain-containing protein</fullName>
    </recommendedName>
</protein>
<evidence type="ECO:0000313" key="3">
    <source>
        <dbReference type="Proteomes" id="UP001199469"/>
    </source>
</evidence>
<evidence type="ECO:0000313" key="2">
    <source>
        <dbReference type="EMBL" id="MCD2195411.1"/>
    </source>
</evidence>
<dbReference type="RefSeq" id="WP_230736507.1">
    <property type="nucleotide sequence ID" value="NZ_JAJNDB010000004.1"/>
</dbReference>
<feature type="domain" description="ABC-type glycine betaine transport system substrate-binding" evidence="1">
    <location>
        <begin position="71"/>
        <end position="336"/>
    </location>
</feature>
<dbReference type="PROSITE" id="PS51257">
    <property type="entry name" value="PROKAR_LIPOPROTEIN"/>
    <property type="match status" value="1"/>
</dbReference>
<name>A0ABS8PAW2_9PSEU</name>
<organism evidence="2 3">
    <name type="scientific">Actinomycetospora endophytica</name>
    <dbReference type="NCBI Taxonomy" id="2291215"/>
    <lineage>
        <taxon>Bacteria</taxon>
        <taxon>Bacillati</taxon>
        <taxon>Actinomycetota</taxon>
        <taxon>Actinomycetes</taxon>
        <taxon>Pseudonocardiales</taxon>
        <taxon>Pseudonocardiaceae</taxon>
        <taxon>Actinomycetospora</taxon>
    </lineage>
</organism>
<proteinExistence type="predicted"/>
<keyword evidence="3" id="KW-1185">Reference proteome</keyword>
<comment type="caution">
    <text evidence="2">The sequence shown here is derived from an EMBL/GenBank/DDBJ whole genome shotgun (WGS) entry which is preliminary data.</text>
</comment>
<accession>A0ABS8PAW2</accession>